<reference evidence="1 2" key="1">
    <citation type="submission" date="2021-08" db="EMBL/GenBank/DDBJ databases">
        <title>Draft Genome Sequence of Phanerochaete sordida strain YK-624.</title>
        <authorList>
            <person name="Mori T."/>
            <person name="Dohra H."/>
            <person name="Suzuki T."/>
            <person name="Kawagishi H."/>
            <person name="Hirai H."/>
        </authorList>
    </citation>
    <scope>NUCLEOTIDE SEQUENCE [LARGE SCALE GENOMIC DNA]</scope>
    <source>
        <strain evidence="1 2">YK-624</strain>
    </source>
</reference>
<name>A0A9P3GJB1_9APHY</name>
<proteinExistence type="predicted"/>
<dbReference type="EMBL" id="BPQB01000054">
    <property type="protein sequence ID" value="GJE96021.1"/>
    <property type="molecule type" value="Genomic_DNA"/>
</dbReference>
<dbReference type="Proteomes" id="UP000703269">
    <property type="component" value="Unassembled WGS sequence"/>
</dbReference>
<gene>
    <name evidence="1" type="ORF">PsYK624_122140</name>
</gene>
<protein>
    <submittedName>
        <fullName evidence="1">Uncharacterized protein</fullName>
    </submittedName>
</protein>
<keyword evidence="2" id="KW-1185">Reference proteome</keyword>
<evidence type="ECO:0000313" key="1">
    <source>
        <dbReference type="EMBL" id="GJE96021.1"/>
    </source>
</evidence>
<sequence length="65" mass="6911">MGGDNAMMHGSEAEIVDGYATRAGSMQPFSTTSLEVGTAIARGDSWILDTLAGTRRAEYERMVVA</sequence>
<accession>A0A9P3GJB1</accession>
<evidence type="ECO:0000313" key="2">
    <source>
        <dbReference type="Proteomes" id="UP000703269"/>
    </source>
</evidence>
<organism evidence="1 2">
    <name type="scientific">Phanerochaete sordida</name>
    <dbReference type="NCBI Taxonomy" id="48140"/>
    <lineage>
        <taxon>Eukaryota</taxon>
        <taxon>Fungi</taxon>
        <taxon>Dikarya</taxon>
        <taxon>Basidiomycota</taxon>
        <taxon>Agaricomycotina</taxon>
        <taxon>Agaricomycetes</taxon>
        <taxon>Polyporales</taxon>
        <taxon>Phanerochaetaceae</taxon>
        <taxon>Phanerochaete</taxon>
    </lineage>
</organism>
<dbReference type="AlphaFoldDB" id="A0A9P3GJB1"/>
<comment type="caution">
    <text evidence="1">The sequence shown here is derived from an EMBL/GenBank/DDBJ whole genome shotgun (WGS) entry which is preliminary data.</text>
</comment>